<dbReference type="SMART" id="SM00421">
    <property type="entry name" value="HTH_LUXR"/>
    <property type="match status" value="1"/>
</dbReference>
<dbReference type="SUPFAM" id="SSF52172">
    <property type="entry name" value="CheY-like"/>
    <property type="match status" value="1"/>
</dbReference>
<dbReference type="Pfam" id="PF00072">
    <property type="entry name" value="Response_reg"/>
    <property type="match status" value="1"/>
</dbReference>
<comment type="caution">
    <text evidence="6">The sequence shown here is derived from an EMBL/GenBank/DDBJ whole genome shotgun (WGS) entry which is preliminary data.</text>
</comment>
<dbReference type="Proteomes" id="UP000252558">
    <property type="component" value="Unassembled WGS sequence"/>
</dbReference>
<feature type="domain" description="HTH luxR-type" evidence="4">
    <location>
        <begin position="145"/>
        <end position="210"/>
    </location>
</feature>
<accession>A0A368N577</accession>
<protein>
    <submittedName>
        <fullName evidence="6">DNA-binding response regulator</fullName>
    </submittedName>
</protein>
<evidence type="ECO:0000259" key="5">
    <source>
        <dbReference type="PROSITE" id="PS50110"/>
    </source>
</evidence>
<dbReference type="SUPFAM" id="SSF46894">
    <property type="entry name" value="C-terminal effector domain of the bipartite response regulators"/>
    <property type="match status" value="1"/>
</dbReference>
<dbReference type="GO" id="GO:0003677">
    <property type="term" value="F:DNA binding"/>
    <property type="evidence" value="ECO:0007669"/>
    <property type="project" value="UniProtKB-KW"/>
</dbReference>
<dbReference type="PROSITE" id="PS50043">
    <property type="entry name" value="HTH_LUXR_2"/>
    <property type="match status" value="1"/>
</dbReference>
<dbReference type="CDD" id="cd17535">
    <property type="entry name" value="REC_NarL-like"/>
    <property type="match status" value="1"/>
</dbReference>
<dbReference type="InterPro" id="IPR016032">
    <property type="entry name" value="Sig_transdc_resp-reg_C-effctor"/>
</dbReference>
<dbReference type="InterPro" id="IPR001789">
    <property type="entry name" value="Sig_transdc_resp-reg_receiver"/>
</dbReference>
<dbReference type="InterPro" id="IPR058245">
    <property type="entry name" value="NreC/VraR/RcsB-like_REC"/>
</dbReference>
<dbReference type="GO" id="GO:0006355">
    <property type="term" value="P:regulation of DNA-templated transcription"/>
    <property type="evidence" value="ECO:0007669"/>
    <property type="project" value="InterPro"/>
</dbReference>
<evidence type="ECO:0000256" key="1">
    <source>
        <dbReference type="ARBA" id="ARBA00022553"/>
    </source>
</evidence>
<dbReference type="InterPro" id="IPR011006">
    <property type="entry name" value="CheY-like_superfamily"/>
</dbReference>
<sequence length="220" mass="24231">MSQAVTWLVADDHPLFRQAIMESLKPAFPDVEWLEAENVEQLERRLNMPQEIELLLLDLKIPGAHGFSTLIHMRSHYPDLPVVIVSAYEDLDTIQRAIQSGASGFIPKSLSAKAMVAAVQTVLDGGISVPDKGTLKPKGHDADDMVEKVASLTPQQYRILMMFAEGLLNKQIAPELEVSEATVKAHATAIFKKLGVTNRTQAVIALSHLDLDKETTGFEH</sequence>
<dbReference type="RefSeq" id="WP_114339553.1">
    <property type="nucleotide sequence ID" value="NZ_QPID01000011.1"/>
</dbReference>
<dbReference type="InterPro" id="IPR036388">
    <property type="entry name" value="WH-like_DNA-bd_sf"/>
</dbReference>
<dbReference type="Gene3D" id="1.10.10.10">
    <property type="entry name" value="Winged helix-like DNA-binding domain superfamily/Winged helix DNA-binding domain"/>
    <property type="match status" value="1"/>
</dbReference>
<evidence type="ECO:0000256" key="3">
    <source>
        <dbReference type="PROSITE-ProRule" id="PRU00169"/>
    </source>
</evidence>
<dbReference type="SMART" id="SM00448">
    <property type="entry name" value="REC"/>
    <property type="match status" value="1"/>
</dbReference>
<dbReference type="CDD" id="cd06170">
    <property type="entry name" value="LuxR_C_like"/>
    <property type="match status" value="1"/>
</dbReference>
<dbReference type="OrthoDB" id="9814495at2"/>
<name>A0A368N577_9GAMM</name>
<dbReference type="PANTHER" id="PTHR45566:SF1">
    <property type="entry name" value="HTH-TYPE TRANSCRIPTIONAL REGULATOR YHJB-RELATED"/>
    <property type="match status" value="1"/>
</dbReference>
<organism evidence="6 7">
    <name type="scientific">Corallincola holothuriorum</name>
    <dbReference type="NCBI Taxonomy" id="2282215"/>
    <lineage>
        <taxon>Bacteria</taxon>
        <taxon>Pseudomonadati</taxon>
        <taxon>Pseudomonadota</taxon>
        <taxon>Gammaproteobacteria</taxon>
        <taxon>Alteromonadales</taxon>
        <taxon>Psychromonadaceae</taxon>
        <taxon>Corallincola</taxon>
    </lineage>
</organism>
<dbReference type="PROSITE" id="PS50110">
    <property type="entry name" value="RESPONSE_REGULATORY"/>
    <property type="match status" value="1"/>
</dbReference>
<dbReference type="PANTHER" id="PTHR45566">
    <property type="entry name" value="HTH-TYPE TRANSCRIPTIONAL REGULATOR YHJB-RELATED"/>
    <property type="match status" value="1"/>
</dbReference>
<dbReference type="InterPro" id="IPR051015">
    <property type="entry name" value="EvgA-like"/>
</dbReference>
<keyword evidence="1 3" id="KW-0597">Phosphoprotein</keyword>
<dbReference type="PRINTS" id="PR00038">
    <property type="entry name" value="HTHLUXR"/>
</dbReference>
<evidence type="ECO:0000313" key="6">
    <source>
        <dbReference type="EMBL" id="RCU45330.1"/>
    </source>
</evidence>
<evidence type="ECO:0000256" key="2">
    <source>
        <dbReference type="ARBA" id="ARBA00023125"/>
    </source>
</evidence>
<evidence type="ECO:0000313" key="7">
    <source>
        <dbReference type="Proteomes" id="UP000252558"/>
    </source>
</evidence>
<gene>
    <name evidence="6" type="ORF">DU002_16585</name>
</gene>
<dbReference type="Gene3D" id="3.40.50.2300">
    <property type="match status" value="1"/>
</dbReference>
<feature type="modified residue" description="4-aspartylphosphate" evidence="3">
    <location>
        <position position="58"/>
    </location>
</feature>
<proteinExistence type="predicted"/>
<keyword evidence="7" id="KW-1185">Reference proteome</keyword>
<feature type="domain" description="Response regulatory" evidence="5">
    <location>
        <begin position="6"/>
        <end position="123"/>
    </location>
</feature>
<dbReference type="EMBL" id="QPID01000011">
    <property type="protein sequence ID" value="RCU45330.1"/>
    <property type="molecule type" value="Genomic_DNA"/>
</dbReference>
<dbReference type="AlphaFoldDB" id="A0A368N577"/>
<dbReference type="GO" id="GO:0000160">
    <property type="term" value="P:phosphorelay signal transduction system"/>
    <property type="evidence" value="ECO:0007669"/>
    <property type="project" value="InterPro"/>
</dbReference>
<dbReference type="Pfam" id="PF00196">
    <property type="entry name" value="GerE"/>
    <property type="match status" value="1"/>
</dbReference>
<keyword evidence="2 6" id="KW-0238">DNA-binding</keyword>
<reference evidence="6 7" key="1">
    <citation type="submission" date="2018-07" db="EMBL/GenBank/DDBJ databases">
        <title>Corallincola holothuriorum sp. nov., a new facultative anaerobe isolated from sea cucumber Apostichopus japonicus.</title>
        <authorList>
            <person name="Xia H."/>
        </authorList>
    </citation>
    <scope>NUCLEOTIDE SEQUENCE [LARGE SCALE GENOMIC DNA]</scope>
    <source>
        <strain evidence="6 7">C4</strain>
    </source>
</reference>
<dbReference type="InterPro" id="IPR000792">
    <property type="entry name" value="Tscrpt_reg_LuxR_C"/>
</dbReference>
<dbReference type="PROSITE" id="PS00622">
    <property type="entry name" value="HTH_LUXR_1"/>
    <property type="match status" value="1"/>
</dbReference>
<evidence type="ECO:0000259" key="4">
    <source>
        <dbReference type="PROSITE" id="PS50043"/>
    </source>
</evidence>